<evidence type="ECO:0000313" key="3">
    <source>
        <dbReference type="Proteomes" id="UP001501759"/>
    </source>
</evidence>
<keyword evidence="3" id="KW-1185">Reference proteome</keyword>
<sequence length="106" mass="11240">MEQGIEQRLARGEVTQQRGEPDVGPACDVAQGHVDALLADGGARYGEQVVAVLPGIGPHLCPLTVRIGGPCIRVSGPNTWITDPDKSIVRGRQGRASPCGRHHRLC</sequence>
<feature type="region of interest" description="Disordered" evidence="1">
    <location>
        <begin position="1"/>
        <end position="26"/>
    </location>
</feature>
<accession>A0ABP9JRR4</accession>
<evidence type="ECO:0000256" key="1">
    <source>
        <dbReference type="SAM" id="MobiDB-lite"/>
    </source>
</evidence>
<proteinExistence type="predicted"/>
<comment type="caution">
    <text evidence="2">The sequence shown here is derived from an EMBL/GenBank/DDBJ whole genome shotgun (WGS) entry which is preliminary data.</text>
</comment>
<reference evidence="3" key="1">
    <citation type="journal article" date="2019" name="Int. J. Syst. Evol. Microbiol.">
        <title>The Global Catalogue of Microorganisms (GCM) 10K type strain sequencing project: providing services to taxonomists for standard genome sequencing and annotation.</title>
        <authorList>
            <consortium name="The Broad Institute Genomics Platform"/>
            <consortium name="The Broad Institute Genome Sequencing Center for Infectious Disease"/>
            <person name="Wu L."/>
            <person name="Ma J."/>
        </authorList>
    </citation>
    <scope>NUCLEOTIDE SEQUENCE [LARGE SCALE GENOMIC DNA]</scope>
    <source>
        <strain evidence="3">JCM 18409</strain>
    </source>
</reference>
<protein>
    <submittedName>
        <fullName evidence="2">Uncharacterized protein</fullName>
    </submittedName>
</protein>
<dbReference type="Proteomes" id="UP001501759">
    <property type="component" value="Unassembled WGS sequence"/>
</dbReference>
<evidence type="ECO:0000313" key="2">
    <source>
        <dbReference type="EMBL" id="GAA5039409.1"/>
    </source>
</evidence>
<name>A0ABP9JRR4_9ACTN</name>
<organism evidence="2 3">
    <name type="scientific">Streptomyces siamensis</name>
    <dbReference type="NCBI Taxonomy" id="1274986"/>
    <lineage>
        <taxon>Bacteria</taxon>
        <taxon>Bacillati</taxon>
        <taxon>Actinomycetota</taxon>
        <taxon>Actinomycetes</taxon>
        <taxon>Kitasatosporales</taxon>
        <taxon>Streptomycetaceae</taxon>
        <taxon>Streptomyces</taxon>
    </lineage>
</organism>
<gene>
    <name evidence="2" type="ORF">GCM10023335_88810</name>
</gene>
<dbReference type="EMBL" id="BAABKB010000068">
    <property type="protein sequence ID" value="GAA5039409.1"/>
    <property type="molecule type" value="Genomic_DNA"/>
</dbReference>